<evidence type="ECO:0000259" key="1">
    <source>
        <dbReference type="Pfam" id="PF12706"/>
    </source>
</evidence>
<dbReference type="EMBL" id="FWFR01000002">
    <property type="protein sequence ID" value="SLN54775.1"/>
    <property type="molecule type" value="Genomic_DNA"/>
</dbReference>
<dbReference type="CDD" id="cd16279">
    <property type="entry name" value="metallo-hydrolase-like_MBL-fold"/>
    <property type="match status" value="1"/>
</dbReference>
<dbReference type="AlphaFoldDB" id="A0A1Y5T8P3"/>
<dbReference type="InParanoid" id="A0A1Y5T8P3"/>
<accession>A0A1Y5T8P3</accession>
<dbReference type="InterPro" id="IPR036866">
    <property type="entry name" value="RibonucZ/Hydroxyglut_hydro"/>
</dbReference>
<keyword evidence="2" id="KW-0378">Hydrolase</keyword>
<keyword evidence="3" id="KW-1185">Reference proteome</keyword>
<evidence type="ECO:0000313" key="2">
    <source>
        <dbReference type="EMBL" id="SLN54775.1"/>
    </source>
</evidence>
<dbReference type="Proteomes" id="UP000193200">
    <property type="component" value="Unassembled WGS sequence"/>
</dbReference>
<dbReference type="Gene3D" id="3.60.15.10">
    <property type="entry name" value="Ribonuclease Z/Hydroxyacylglutathione hydrolase-like"/>
    <property type="match status" value="1"/>
</dbReference>
<proteinExistence type="predicted"/>
<feature type="domain" description="Metallo-beta-lactamase" evidence="1">
    <location>
        <begin position="46"/>
        <end position="223"/>
    </location>
</feature>
<name>A0A1Y5T8P3_9PROT</name>
<dbReference type="SUPFAM" id="SSF56281">
    <property type="entry name" value="Metallo-hydrolase/oxidoreductase"/>
    <property type="match status" value="1"/>
</dbReference>
<gene>
    <name evidence="2" type="ORF">OCH7691_02335</name>
</gene>
<organism evidence="2 3">
    <name type="scientific">Oceanibacterium hippocampi</name>
    <dbReference type="NCBI Taxonomy" id="745714"/>
    <lineage>
        <taxon>Bacteria</taxon>
        <taxon>Pseudomonadati</taxon>
        <taxon>Pseudomonadota</taxon>
        <taxon>Alphaproteobacteria</taxon>
        <taxon>Sneathiellales</taxon>
        <taxon>Sneathiellaceae</taxon>
        <taxon>Oceanibacterium</taxon>
    </lineage>
</organism>
<dbReference type="InterPro" id="IPR001279">
    <property type="entry name" value="Metallo-B-lactamas"/>
</dbReference>
<dbReference type="FunCoup" id="A0A1Y5T8P3">
    <property type="interactions" value="26"/>
</dbReference>
<sequence length="253" mass="28234">MRVTVLGCGTSGGVPRIGNDWGACDPNEPKNRRRRCSILVDGDDGTRVLIDTSPDLREQLLDAGVDRLDGVVWTHEHADQAHGIDELRVLALRQQSRLRAWSDARTIDVLSRRFDYCFVQPEGSWYPPIIDAHVIDGPFTVGDIRFIPIEQDHGTIPSHGFRIGDFAYSNDVVGLSDEAFEALEGVSTWMVDGMRYRPHSTHANIETALRWIERVGPARAIITNMHVDLDYATLKAELPAGVEPAYDGMVIEF</sequence>
<dbReference type="PANTHER" id="PTHR42663:SF6">
    <property type="entry name" value="HYDROLASE C777.06C-RELATED"/>
    <property type="match status" value="1"/>
</dbReference>
<reference evidence="2 3" key="1">
    <citation type="submission" date="2017-03" db="EMBL/GenBank/DDBJ databases">
        <authorList>
            <person name="Afonso C.L."/>
            <person name="Miller P.J."/>
            <person name="Scott M.A."/>
            <person name="Spackman E."/>
            <person name="Goraichik I."/>
            <person name="Dimitrov K.M."/>
            <person name="Suarez D.L."/>
            <person name="Swayne D.E."/>
        </authorList>
    </citation>
    <scope>NUCLEOTIDE SEQUENCE [LARGE SCALE GENOMIC DNA]</scope>
    <source>
        <strain evidence="2 3">CECT 7691</strain>
    </source>
</reference>
<protein>
    <submittedName>
        <fullName evidence="2">Putative hydrolase</fullName>
    </submittedName>
</protein>
<dbReference type="GO" id="GO:0016787">
    <property type="term" value="F:hydrolase activity"/>
    <property type="evidence" value="ECO:0007669"/>
    <property type="project" value="UniProtKB-KW"/>
</dbReference>
<evidence type="ECO:0000313" key="3">
    <source>
        <dbReference type="Proteomes" id="UP000193200"/>
    </source>
</evidence>
<dbReference type="Pfam" id="PF12706">
    <property type="entry name" value="Lactamase_B_2"/>
    <property type="match status" value="1"/>
</dbReference>
<dbReference type="PANTHER" id="PTHR42663">
    <property type="entry name" value="HYDROLASE C777.06C-RELATED-RELATED"/>
    <property type="match status" value="1"/>
</dbReference>